<dbReference type="CDD" id="cd13844">
    <property type="entry name" value="CuRO_1_BOD_CotA_like"/>
    <property type="match status" value="1"/>
</dbReference>
<dbReference type="CDD" id="cd13868">
    <property type="entry name" value="CuRO_2_CotA_like"/>
    <property type="match status" value="1"/>
</dbReference>
<sequence length="537" mass="61599">MAVRPFVDALPIPRILKPKERARGITYYEVKMEEFFHQFHSELPPTKVWGYENQLPGPTIEAEQGECVHVKWINNLPDEHFLPIDNSIHGAGSDMPQVRTVVHLHGAEVEPDSDGHPEAWYTRNFEMCGPRFTHKVYKYPNTQRPATLWYHDHALGITRLNVYAGLAGMYIIRNEEERALNLPSGKYEIPLLIQDKTFNEDGSLFYPSTVNVPDPPADFPNPSIIPGFTGDTIVVNGKAWPYLEVEQRKYRFRILNGSNQRFYRLRLDSGQQFIQIGSDGGLLQRPVRLDEIVISPAERIDVVIDFSNQPVGTNIVMTNSARTPFDFGAPPDPQTTGLVMQFRVIERRGDDTSTVPQFLSTIKRYNECDATRIRDISFDVTTDKFNRLLFLLSNHEYMHGITENPVVGDLEIWRLINQGLAYHPLHVHQIQFQILDRTPFDVDVYNLTGQLLFTGESELPPANERGWKDTVIAPPGFVTRIAMRFGPYTGRYVYHCHILEHEDHDMMRPIEVVPRRCIAVKPDDCKNCSEVFLCLND</sequence>
<evidence type="ECO:0000313" key="5">
    <source>
        <dbReference type="EMBL" id="SHJ31495.1"/>
    </source>
</evidence>
<accession>A0A1M6IAP3</accession>
<dbReference type="GO" id="GO:0005507">
    <property type="term" value="F:copper ion binding"/>
    <property type="evidence" value="ECO:0007669"/>
    <property type="project" value="InterPro"/>
</dbReference>
<evidence type="ECO:0000259" key="4">
    <source>
        <dbReference type="Pfam" id="PF07732"/>
    </source>
</evidence>
<organism evidence="5 6">
    <name type="scientific">Lutispora thermophila DSM 19022</name>
    <dbReference type="NCBI Taxonomy" id="1122184"/>
    <lineage>
        <taxon>Bacteria</taxon>
        <taxon>Bacillati</taxon>
        <taxon>Bacillota</taxon>
        <taxon>Clostridia</taxon>
        <taxon>Lutisporales</taxon>
        <taxon>Lutisporaceae</taxon>
        <taxon>Lutispora</taxon>
    </lineage>
</organism>
<evidence type="ECO:0000259" key="3">
    <source>
        <dbReference type="Pfam" id="PF07731"/>
    </source>
</evidence>
<dbReference type="CDD" id="cd13891">
    <property type="entry name" value="CuRO_3_CotA_like"/>
    <property type="match status" value="1"/>
</dbReference>
<dbReference type="Pfam" id="PF00394">
    <property type="entry name" value="Cu-oxidase"/>
    <property type="match status" value="1"/>
</dbReference>
<dbReference type="PANTHER" id="PTHR48267:SF1">
    <property type="entry name" value="BILIRUBIN OXIDASE"/>
    <property type="match status" value="1"/>
</dbReference>
<dbReference type="OrthoDB" id="9757546at2"/>
<dbReference type="InterPro" id="IPR011706">
    <property type="entry name" value="Cu-oxidase_C"/>
</dbReference>
<protein>
    <submittedName>
        <fullName evidence="5">Spore coat protein A</fullName>
    </submittedName>
</protein>
<dbReference type="Pfam" id="PF07732">
    <property type="entry name" value="Cu-oxidase_3"/>
    <property type="match status" value="2"/>
</dbReference>
<evidence type="ECO:0000259" key="2">
    <source>
        <dbReference type="Pfam" id="PF00394"/>
    </source>
</evidence>
<feature type="domain" description="Plastocyanin-like" evidence="3">
    <location>
        <begin position="407"/>
        <end position="514"/>
    </location>
</feature>
<keyword evidence="5" id="KW-0946">Virion</keyword>
<dbReference type="SUPFAM" id="SSF49503">
    <property type="entry name" value="Cupredoxins"/>
    <property type="match status" value="3"/>
</dbReference>
<dbReference type="InterPro" id="IPR008972">
    <property type="entry name" value="Cupredoxin"/>
</dbReference>
<evidence type="ECO:0000313" key="6">
    <source>
        <dbReference type="Proteomes" id="UP000184442"/>
    </source>
</evidence>
<dbReference type="GO" id="GO:0016491">
    <property type="term" value="F:oxidoreductase activity"/>
    <property type="evidence" value="ECO:0007669"/>
    <property type="project" value="InterPro"/>
</dbReference>
<dbReference type="AlphaFoldDB" id="A0A1M6IAP3"/>
<feature type="domain" description="Plastocyanin-like" evidence="2">
    <location>
        <begin position="229"/>
        <end position="319"/>
    </location>
</feature>
<dbReference type="FunFam" id="2.60.40.420:FF:000087">
    <property type="entry name" value="Spore coat protein A"/>
    <property type="match status" value="1"/>
</dbReference>
<reference evidence="5 6" key="1">
    <citation type="submission" date="2016-11" db="EMBL/GenBank/DDBJ databases">
        <authorList>
            <person name="Jaros S."/>
            <person name="Januszkiewicz K."/>
            <person name="Wedrychowicz H."/>
        </authorList>
    </citation>
    <scope>NUCLEOTIDE SEQUENCE [LARGE SCALE GENOMIC DNA]</scope>
    <source>
        <strain evidence="5 6">DSM 19022</strain>
    </source>
</reference>
<keyword evidence="5" id="KW-0167">Capsid protein</keyword>
<dbReference type="PANTHER" id="PTHR48267">
    <property type="entry name" value="CUPREDOXIN SUPERFAMILY PROTEIN"/>
    <property type="match status" value="1"/>
</dbReference>
<dbReference type="RefSeq" id="WP_073027401.1">
    <property type="nucleotide sequence ID" value="NZ_FQZS01000029.1"/>
</dbReference>
<comment type="similarity">
    <text evidence="1">Belongs to the multicopper oxidase family.</text>
</comment>
<feature type="domain" description="Plastocyanin-like" evidence="4">
    <location>
        <begin position="45"/>
        <end position="80"/>
    </location>
</feature>
<dbReference type="InterPro" id="IPR001117">
    <property type="entry name" value="Cu-oxidase_2nd"/>
</dbReference>
<dbReference type="InterPro" id="IPR011707">
    <property type="entry name" value="Cu-oxidase-like_N"/>
</dbReference>
<dbReference type="STRING" id="1122184.SAMN02745176_03156"/>
<dbReference type="Pfam" id="PF07731">
    <property type="entry name" value="Cu-oxidase_2"/>
    <property type="match status" value="1"/>
</dbReference>
<gene>
    <name evidence="5" type="ORF">SAMN02745176_03156</name>
</gene>
<dbReference type="Gene3D" id="2.60.40.420">
    <property type="entry name" value="Cupredoxins - blue copper proteins"/>
    <property type="match status" value="3"/>
</dbReference>
<dbReference type="EMBL" id="FQZS01000029">
    <property type="protein sequence ID" value="SHJ31495.1"/>
    <property type="molecule type" value="Genomic_DNA"/>
</dbReference>
<evidence type="ECO:0000256" key="1">
    <source>
        <dbReference type="ARBA" id="ARBA00010609"/>
    </source>
</evidence>
<keyword evidence="6" id="KW-1185">Reference proteome</keyword>
<dbReference type="InterPro" id="IPR045087">
    <property type="entry name" value="Cu-oxidase_fam"/>
</dbReference>
<proteinExistence type="inferred from homology"/>
<dbReference type="Proteomes" id="UP000184442">
    <property type="component" value="Unassembled WGS sequence"/>
</dbReference>
<feature type="domain" description="Plastocyanin-like" evidence="4">
    <location>
        <begin position="99"/>
        <end position="176"/>
    </location>
</feature>
<name>A0A1M6IAP3_9FIRM</name>